<name>X1QW87_9ZZZZ</name>
<proteinExistence type="predicted"/>
<accession>X1QW87</accession>
<comment type="caution">
    <text evidence="1">The sequence shown here is derived from an EMBL/GenBank/DDBJ whole genome shotgun (WGS) entry which is preliminary data.</text>
</comment>
<dbReference type="InterPro" id="IPR011042">
    <property type="entry name" value="6-blade_b-propeller_TolB-like"/>
</dbReference>
<evidence type="ECO:0000313" key="1">
    <source>
        <dbReference type="EMBL" id="GAI47539.1"/>
    </source>
</evidence>
<dbReference type="EMBL" id="BARV01042369">
    <property type="protein sequence ID" value="GAI47539.1"/>
    <property type="molecule type" value="Genomic_DNA"/>
</dbReference>
<protein>
    <submittedName>
        <fullName evidence="1">Uncharacterized protein</fullName>
    </submittedName>
</protein>
<reference evidence="1" key="1">
    <citation type="journal article" date="2014" name="Front. Microbiol.">
        <title>High frequency of phylogenetically diverse reductive dehalogenase-homologous genes in deep subseafloor sedimentary metagenomes.</title>
        <authorList>
            <person name="Kawai M."/>
            <person name="Futagami T."/>
            <person name="Toyoda A."/>
            <person name="Takaki Y."/>
            <person name="Nishi S."/>
            <person name="Hori S."/>
            <person name="Arai W."/>
            <person name="Tsubouchi T."/>
            <person name="Morono Y."/>
            <person name="Uchiyama I."/>
            <person name="Ito T."/>
            <person name="Fujiyama A."/>
            <person name="Inagaki F."/>
            <person name="Takami H."/>
        </authorList>
    </citation>
    <scope>NUCLEOTIDE SEQUENCE</scope>
    <source>
        <strain evidence="1">Expedition CK06-06</strain>
    </source>
</reference>
<organism evidence="1">
    <name type="scientific">marine sediment metagenome</name>
    <dbReference type="NCBI Taxonomy" id="412755"/>
    <lineage>
        <taxon>unclassified sequences</taxon>
        <taxon>metagenomes</taxon>
        <taxon>ecological metagenomes</taxon>
    </lineage>
</organism>
<dbReference type="AlphaFoldDB" id="X1QW87"/>
<sequence length="66" mass="7225">GRLGDNIDEFVRPKGIAIDKGSRIWVVDAATEVAKIYNQQAQLLLFFGLPGNEPGMMNLPAKIVLD</sequence>
<feature type="non-terminal residue" evidence="1">
    <location>
        <position position="1"/>
    </location>
</feature>
<gene>
    <name evidence="1" type="ORF">S06H3_63748</name>
</gene>
<dbReference type="Gene3D" id="2.120.10.30">
    <property type="entry name" value="TolB, C-terminal domain"/>
    <property type="match status" value="1"/>
</dbReference>